<dbReference type="Pfam" id="PF14126">
    <property type="entry name" value="DUF4293"/>
    <property type="match status" value="1"/>
</dbReference>
<keyword evidence="1" id="KW-1133">Transmembrane helix</keyword>
<evidence type="ECO:0000256" key="1">
    <source>
        <dbReference type="SAM" id="Phobius"/>
    </source>
</evidence>
<organism evidence="2 3">
    <name type="scientific">Hydrotalea sandarakina</name>
    <dbReference type="NCBI Taxonomy" id="1004304"/>
    <lineage>
        <taxon>Bacteria</taxon>
        <taxon>Pseudomonadati</taxon>
        <taxon>Bacteroidota</taxon>
        <taxon>Chitinophagia</taxon>
        <taxon>Chitinophagales</taxon>
        <taxon>Chitinophagaceae</taxon>
        <taxon>Hydrotalea</taxon>
    </lineage>
</organism>
<dbReference type="OrthoDB" id="594989at2"/>
<keyword evidence="1" id="KW-0812">Transmembrane</keyword>
<reference evidence="2 3" key="1">
    <citation type="submission" date="2018-06" db="EMBL/GenBank/DDBJ databases">
        <title>Genomic Encyclopedia of Archaeal and Bacterial Type Strains, Phase II (KMG-II): from individual species to whole genera.</title>
        <authorList>
            <person name="Goeker M."/>
        </authorList>
    </citation>
    <scope>NUCLEOTIDE SEQUENCE [LARGE SCALE GENOMIC DNA]</scope>
    <source>
        <strain evidence="2 3">DSM 23241</strain>
    </source>
</reference>
<keyword evidence="1" id="KW-0472">Membrane</keyword>
<accession>A0A2W7SCA4</accession>
<sequence length="138" mass="15868">MIQRIQTLWLLLTAACAFISLKLPFYTGNVMENQSSVFKSLTASSSLLINIITVIIGVFAIVFIFLFKNRKRQLWLTFLLFVLTILQIVLLYFQTSSFVQGTWAISILIYIAMPILLILAMRGIYKDEQLVKSVDRLR</sequence>
<dbReference type="Proteomes" id="UP000249720">
    <property type="component" value="Unassembled WGS sequence"/>
</dbReference>
<feature type="transmembrane region" description="Helical" evidence="1">
    <location>
        <begin position="101"/>
        <end position="120"/>
    </location>
</feature>
<dbReference type="RefSeq" id="WP_111293842.1">
    <property type="nucleotide sequence ID" value="NZ_QKZV01000002.1"/>
</dbReference>
<dbReference type="EMBL" id="QKZV01000002">
    <property type="protein sequence ID" value="PZX64689.1"/>
    <property type="molecule type" value="Genomic_DNA"/>
</dbReference>
<feature type="transmembrane region" description="Helical" evidence="1">
    <location>
        <begin position="74"/>
        <end position="95"/>
    </location>
</feature>
<feature type="transmembrane region" description="Helical" evidence="1">
    <location>
        <begin position="47"/>
        <end position="67"/>
    </location>
</feature>
<evidence type="ECO:0000313" key="2">
    <source>
        <dbReference type="EMBL" id="PZX64689.1"/>
    </source>
</evidence>
<gene>
    <name evidence="2" type="ORF">LX80_00889</name>
</gene>
<feature type="transmembrane region" description="Helical" evidence="1">
    <location>
        <begin position="7"/>
        <end position="27"/>
    </location>
</feature>
<dbReference type="PROSITE" id="PS51257">
    <property type="entry name" value="PROKAR_LIPOPROTEIN"/>
    <property type="match status" value="1"/>
</dbReference>
<dbReference type="AlphaFoldDB" id="A0A2W7SCA4"/>
<comment type="caution">
    <text evidence="2">The sequence shown here is derived from an EMBL/GenBank/DDBJ whole genome shotgun (WGS) entry which is preliminary data.</text>
</comment>
<keyword evidence="3" id="KW-1185">Reference proteome</keyword>
<evidence type="ECO:0000313" key="3">
    <source>
        <dbReference type="Proteomes" id="UP000249720"/>
    </source>
</evidence>
<protein>
    <submittedName>
        <fullName evidence="2">Uncharacterized protein DUF4293</fullName>
    </submittedName>
</protein>
<dbReference type="InterPro" id="IPR025635">
    <property type="entry name" value="DUF4293"/>
</dbReference>
<name>A0A2W7SCA4_9BACT</name>
<proteinExistence type="predicted"/>